<dbReference type="AlphaFoldDB" id="A0A7N2MRM0"/>
<dbReference type="OMA" id="IMIANDC"/>
<comment type="catalytic activity">
    <reaction evidence="1">
        <text>UDP-alpha-D-glucose = UDP-alpha-D-galactose</text>
        <dbReference type="Rhea" id="RHEA:22168"/>
        <dbReference type="ChEBI" id="CHEBI:58885"/>
        <dbReference type="ChEBI" id="CHEBI:66914"/>
        <dbReference type="EC" id="5.1.3.2"/>
    </reaction>
</comment>
<name>A0A7N2MRM0_QUELO</name>
<comment type="pathway">
    <text evidence="2">Carbohydrate metabolism; galactose metabolism.</text>
</comment>
<dbReference type="InParanoid" id="A0A7N2MRM0"/>
<protein>
    <recommendedName>
        <fullName evidence="3">UDP-glucose 4-epimerase</fullName>
        <ecNumber evidence="3">5.1.3.2</ecNumber>
    </recommendedName>
</protein>
<evidence type="ECO:0000256" key="1">
    <source>
        <dbReference type="ARBA" id="ARBA00000083"/>
    </source>
</evidence>
<evidence type="ECO:0000256" key="5">
    <source>
        <dbReference type="ARBA" id="ARBA00023277"/>
    </source>
</evidence>
<dbReference type="InterPro" id="IPR016040">
    <property type="entry name" value="NAD(P)-bd_dom"/>
</dbReference>
<reference evidence="7 8" key="1">
    <citation type="journal article" date="2016" name="G3 (Bethesda)">
        <title>First Draft Assembly and Annotation of the Genome of a California Endemic Oak Quercus lobata Nee (Fagaceae).</title>
        <authorList>
            <person name="Sork V.L."/>
            <person name="Fitz-Gibbon S.T."/>
            <person name="Puiu D."/>
            <person name="Crepeau M."/>
            <person name="Gugger P.F."/>
            <person name="Sherman R."/>
            <person name="Stevens K."/>
            <person name="Langley C.H."/>
            <person name="Pellegrini M."/>
            <person name="Salzberg S.L."/>
        </authorList>
    </citation>
    <scope>NUCLEOTIDE SEQUENCE [LARGE SCALE GENOMIC DNA]</scope>
    <source>
        <strain evidence="7 8">cv. SW786</strain>
    </source>
</reference>
<keyword evidence="5" id="KW-0119">Carbohydrate metabolism</keyword>
<dbReference type="Pfam" id="PF16363">
    <property type="entry name" value="GDP_Man_Dehyd"/>
    <property type="match status" value="1"/>
</dbReference>
<dbReference type="InterPro" id="IPR036291">
    <property type="entry name" value="NAD(P)-bd_dom_sf"/>
</dbReference>
<dbReference type="EC" id="5.1.3.2" evidence="3"/>
<dbReference type="PANTHER" id="PTHR43725:SF15">
    <property type="entry name" value="BIFUNCTIONAL UDP-GLUCOSE 4-EPIMERASE AND UDP-XYLOSE 4-EPIMERASE 1"/>
    <property type="match status" value="1"/>
</dbReference>
<proteinExistence type="predicted"/>
<dbReference type="EnsemblPlants" id="QL10p029380:mrna">
    <property type="protein sequence ID" value="QL10p029380:mrna"/>
    <property type="gene ID" value="QL10p029380"/>
</dbReference>
<keyword evidence="8" id="KW-1185">Reference proteome</keyword>
<dbReference type="GO" id="GO:0006012">
    <property type="term" value="P:galactose metabolic process"/>
    <property type="evidence" value="ECO:0007669"/>
    <property type="project" value="UniProtKB-KW"/>
</dbReference>
<reference evidence="7" key="2">
    <citation type="submission" date="2021-01" db="UniProtKB">
        <authorList>
            <consortium name="EnsemblPlants"/>
        </authorList>
    </citation>
    <scope>IDENTIFICATION</scope>
</reference>
<dbReference type="GO" id="GO:0003978">
    <property type="term" value="F:UDP-glucose 4-epimerase activity"/>
    <property type="evidence" value="ECO:0007669"/>
    <property type="project" value="UniProtKB-EC"/>
</dbReference>
<dbReference type="GO" id="GO:0005829">
    <property type="term" value="C:cytosol"/>
    <property type="evidence" value="ECO:0007669"/>
    <property type="project" value="TreeGrafter"/>
</dbReference>
<evidence type="ECO:0000313" key="7">
    <source>
        <dbReference type="EnsemblPlants" id="QL10p029380:mrna"/>
    </source>
</evidence>
<dbReference type="Proteomes" id="UP000594261">
    <property type="component" value="Chromosome 10"/>
</dbReference>
<organism evidence="7 8">
    <name type="scientific">Quercus lobata</name>
    <name type="common">Valley oak</name>
    <dbReference type="NCBI Taxonomy" id="97700"/>
    <lineage>
        <taxon>Eukaryota</taxon>
        <taxon>Viridiplantae</taxon>
        <taxon>Streptophyta</taxon>
        <taxon>Embryophyta</taxon>
        <taxon>Tracheophyta</taxon>
        <taxon>Spermatophyta</taxon>
        <taxon>Magnoliopsida</taxon>
        <taxon>eudicotyledons</taxon>
        <taxon>Gunneridae</taxon>
        <taxon>Pentapetalae</taxon>
        <taxon>rosids</taxon>
        <taxon>fabids</taxon>
        <taxon>Fagales</taxon>
        <taxon>Fagaceae</taxon>
        <taxon>Quercus</taxon>
    </lineage>
</organism>
<keyword evidence="4" id="KW-0299">Galactose metabolism</keyword>
<dbReference type="SUPFAM" id="SSF51735">
    <property type="entry name" value="NAD(P)-binding Rossmann-fold domains"/>
    <property type="match status" value="1"/>
</dbReference>
<evidence type="ECO:0000313" key="8">
    <source>
        <dbReference type="Proteomes" id="UP000594261"/>
    </source>
</evidence>
<feature type="domain" description="NAD(P)-binding" evidence="6">
    <location>
        <begin position="9"/>
        <end position="106"/>
    </location>
</feature>
<dbReference type="Gene3D" id="3.40.50.720">
    <property type="entry name" value="NAD(P)-binding Rossmann-like Domain"/>
    <property type="match status" value="1"/>
</dbReference>
<accession>A0A7N2MRM0</accession>
<sequence length="109" mass="12485">MTFSEKTILVTEGAGFIGSHAVVQLLNEGFRVSIIDNLDNFVTEAVDRVRDWFGPKRSQNLEFHLGDLRNKDLEKLFSQTQFDALNHFAGLKAVGESVANPRHYFDWHY</sequence>
<dbReference type="PANTHER" id="PTHR43725">
    <property type="entry name" value="UDP-GLUCOSE 4-EPIMERASE"/>
    <property type="match status" value="1"/>
</dbReference>
<dbReference type="EMBL" id="LRBV02000010">
    <property type="status" value="NOT_ANNOTATED_CDS"/>
    <property type="molecule type" value="Genomic_DNA"/>
</dbReference>
<evidence type="ECO:0000259" key="6">
    <source>
        <dbReference type="Pfam" id="PF16363"/>
    </source>
</evidence>
<evidence type="ECO:0000256" key="2">
    <source>
        <dbReference type="ARBA" id="ARBA00004947"/>
    </source>
</evidence>
<evidence type="ECO:0000256" key="4">
    <source>
        <dbReference type="ARBA" id="ARBA00023144"/>
    </source>
</evidence>
<dbReference type="Gramene" id="QL10p029380:mrna">
    <property type="protein sequence ID" value="QL10p029380:mrna"/>
    <property type="gene ID" value="QL10p029380"/>
</dbReference>
<evidence type="ECO:0000256" key="3">
    <source>
        <dbReference type="ARBA" id="ARBA00013189"/>
    </source>
</evidence>